<reference evidence="2 3" key="1">
    <citation type="submission" date="2019-02" db="EMBL/GenBank/DDBJ databases">
        <title>Genomic Encyclopedia of Type Strains, Phase IV (KMG-IV): sequencing the most valuable type-strain genomes for metagenomic binning, comparative biology and taxonomic classification.</title>
        <authorList>
            <person name="Goeker M."/>
        </authorList>
    </citation>
    <scope>NUCLEOTIDE SEQUENCE [LARGE SCALE GENOMIC DNA]</scope>
    <source>
        <strain evidence="2 3">DSM 18116</strain>
    </source>
</reference>
<accession>A0A4V2F206</accession>
<keyword evidence="1" id="KW-0472">Membrane</keyword>
<evidence type="ECO:0000313" key="3">
    <source>
        <dbReference type="Proteomes" id="UP000293874"/>
    </source>
</evidence>
<dbReference type="EMBL" id="SGXA01000001">
    <property type="protein sequence ID" value="RZS75607.1"/>
    <property type="molecule type" value="Genomic_DNA"/>
</dbReference>
<name>A0A4V2F206_9BACT</name>
<gene>
    <name evidence="2" type="ORF">EV199_1476</name>
</gene>
<evidence type="ECO:0000256" key="1">
    <source>
        <dbReference type="SAM" id="Phobius"/>
    </source>
</evidence>
<keyword evidence="1" id="KW-1133">Transmembrane helix</keyword>
<dbReference type="AlphaFoldDB" id="A0A4V2F206"/>
<proteinExistence type="predicted"/>
<keyword evidence="3" id="KW-1185">Reference proteome</keyword>
<dbReference type="Proteomes" id="UP000293874">
    <property type="component" value="Unassembled WGS sequence"/>
</dbReference>
<feature type="transmembrane region" description="Helical" evidence="1">
    <location>
        <begin position="21"/>
        <end position="43"/>
    </location>
</feature>
<comment type="caution">
    <text evidence="2">The sequence shown here is derived from an EMBL/GenBank/DDBJ whole genome shotgun (WGS) entry which is preliminary data.</text>
</comment>
<organism evidence="2 3">
    <name type="scientific">Pseudobacter ginsenosidimutans</name>
    <dbReference type="NCBI Taxonomy" id="661488"/>
    <lineage>
        <taxon>Bacteria</taxon>
        <taxon>Pseudomonadati</taxon>
        <taxon>Bacteroidota</taxon>
        <taxon>Chitinophagia</taxon>
        <taxon>Chitinophagales</taxon>
        <taxon>Chitinophagaceae</taxon>
        <taxon>Pseudobacter</taxon>
    </lineage>
</organism>
<keyword evidence="1" id="KW-0812">Transmembrane</keyword>
<dbReference type="PROSITE" id="PS51257">
    <property type="entry name" value="PROKAR_LIPOPROTEIN"/>
    <property type="match status" value="1"/>
</dbReference>
<evidence type="ECO:0000313" key="2">
    <source>
        <dbReference type="EMBL" id="RZS75607.1"/>
    </source>
</evidence>
<sequence>MKATHLNLQPQPRVGKVVMRLTILGGLVLGCIYAFLLLCSTAFKILE</sequence>
<protein>
    <submittedName>
        <fullName evidence="2">Uncharacterized protein</fullName>
    </submittedName>
</protein>